<evidence type="ECO:0008006" key="3">
    <source>
        <dbReference type="Google" id="ProtNLM"/>
    </source>
</evidence>
<protein>
    <recommendedName>
        <fullName evidence="3">HTH psq-type domain-containing protein</fullName>
    </recommendedName>
</protein>
<comment type="caution">
    <text evidence="1">The sequence shown here is derived from an EMBL/GenBank/DDBJ whole genome shotgun (WGS) entry which is preliminary data.</text>
</comment>
<organism evidence="1 2">
    <name type="scientific">Pseudoalteromonas peptidolytica F12-50-A1</name>
    <dbReference type="NCBI Taxonomy" id="1315280"/>
    <lineage>
        <taxon>Bacteria</taxon>
        <taxon>Pseudomonadati</taxon>
        <taxon>Pseudomonadota</taxon>
        <taxon>Gammaproteobacteria</taxon>
        <taxon>Alteromonadales</taxon>
        <taxon>Pseudoalteromonadaceae</taxon>
        <taxon>Pseudoalteromonas</taxon>
    </lineage>
</organism>
<dbReference type="Proteomes" id="UP000660708">
    <property type="component" value="Unassembled WGS sequence"/>
</dbReference>
<dbReference type="AlphaFoldDB" id="A0A8I0MUG8"/>
<name>A0A8I0MUG8_9GAMM</name>
<proteinExistence type="predicted"/>
<evidence type="ECO:0000313" key="1">
    <source>
        <dbReference type="EMBL" id="MBE0345551.1"/>
    </source>
</evidence>
<evidence type="ECO:0000313" key="2">
    <source>
        <dbReference type="Proteomes" id="UP000660708"/>
    </source>
</evidence>
<reference evidence="1 2" key="1">
    <citation type="submission" date="2015-06" db="EMBL/GenBank/DDBJ databases">
        <title>Genome sequence of Pseudoalteromonas peptidolytica.</title>
        <authorList>
            <person name="Xie B.-B."/>
            <person name="Rong J.-C."/>
            <person name="Qin Q.-L."/>
            <person name="Zhang Y.-Z."/>
        </authorList>
    </citation>
    <scope>NUCLEOTIDE SEQUENCE [LARGE SCALE GENOMIC DNA]</scope>
    <source>
        <strain evidence="1 2">F12-50-A1</strain>
    </source>
</reference>
<dbReference type="InterPro" id="IPR009057">
    <property type="entry name" value="Homeodomain-like_sf"/>
</dbReference>
<dbReference type="Gene3D" id="1.10.10.60">
    <property type="entry name" value="Homeodomain-like"/>
    <property type="match status" value="1"/>
</dbReference>
<sequence length="75" mass="8801">MTTSKLKTAIRAVKSDMFTPSQAAQTFGIPKRKLYDALRQSDKKQQTHWQKLMQEKANLERSLAKVNRELYEKFI</sequence>
<accession>A0A8I0MUG8</accession>
<gene>
    <name evidence="1" type="ORF">PPEP_a0449</name>
</gene>
<dbReference type="RefSeq" id="WP_147390726.1">
    <property type="nucleotide sequence ID" value="NZ_AQHF01000020.1"/>
</dbReference>
<dbReference type="EMBL" id="AQHF01000020">
    <property type="protein sequence ID" value="MBE0345551.1"/>
    <property type="molecule type" value="Genomic_DNA"/>
</dbReference>
<keyword evidence="2" id="KW-1185">Reference proteome</keyword>
<dbReference type="SUPFAM" id="SSF46689">
    <property type="entry name" value="Homeodomain-like"/>
    <property type="match status" value="1"/>
</dbReference>